<name>A0A1G8YWM7_9FLAO</name>
<protein>
    <submittedName>
        <fullName evidence="1">HNH endonuclease</fullName>
    </submittedName>
</protein>
<dbReference type="EMBL" id="FNEZ01000003">
    <property type="protein sequence ID" value="SDK07191.1"/>
    <property type="molecule type" value="Genomic_DNA"/>
</dbReference>
<keyword evidence="2" id="KW-1185">Reference proteome</keyword>
<gene>
    <name evidence="1" type="ORF">SAMN04487935_2505</name>
</gene>
<proteinExistence type="predicted"/>
<evidence type="ECO:0000313" key="2">
    <source>
        <dbReference type="Proteomes" id="UP000199580"/>
    </source>
</evidence>
<dbReference type="STRING" id="1128970.SAMN04487935_2505"/>
<keyword evidence="1" id="KW-0540">Nuclease</keyword>
<dbReference type="OrthoDB" id="6631788at2"/>
<dbReference type="RefSeq" id="WP_091396155.1">
    <property type="nucleotide sequence ID" value="NZ_BKAI01000006.1"/>
</dbReference>
<keyword evidence="1" id="KW-0255">Endonuclease</keyword>
<dbReference type="InterPro" id="IPR044925">
    <property type="entry name" value="His-Me_finger_sf"/>
</dbReference>
<dbReference type="Gene3D" id="3.90.75.20">
    <property type="match status" value="1"/>
</dbReference>
<evidence type="ECO:0000313" key="1">
    <source>
        <dbReference type="EMBL" id="SDK07191.1"/>
    </source>
</evidence>
<sequence>MLRFKTSETFREIVIDAPLKMRYAVSNYGRLISYTQTFEDGRELSGGRADGYRTLHYKIRDGESEKKKNKYIFLYRAVAEFFIPKTSDEQVYVLHLDRKRDNDHISNLRWATRAEMLEHSRTSPYVIAAKTRKVLGNGKLTSTQVIRLKKRLQDPKRKTRLRILAKEFGISEMQLRRIKTGENWGHIVV</sequence>
<dbReference type="SUPFAM" id="SSF54060">
    <property type="entry name" value="His-Me finger endonucleases"/>
    <property type="match status" value="1"/>
</dbReference>
<accession>A0A1G8YWM7</accession>
<keyword evidence="1" id="KW-0378">Hydrolase</keyword>
<organism evidence="1 2">
    <name type="scientific">Flavobacterium noncentrifugens</name>
    <dbReference type="NCBI Taxonomy" id="1128970"/>
    <lineage>
        <taxon>Bacteria</taxon>
        <taxon>Pseudomonadati</taxon>
        <taxon>Bacteroidota</taxon>
        <taxon>Flavobacteriia</taxon>
        <taxon>Flavobacteriales</taxon>
        <taxon>Flavobacteriaceae</taxon>
        <taxon>Flavobacterium</taxon>
    </lineage>
</organism>
<dbReference type="AlphaFoldDB" id="A0A1G8YWM7"/>
<reference evidence="1 2" key="1">
    <citation type="submission" date="2016-10" db="EMBL/GenBank/DDBJ databases">
        <authorList>
            <person name="de Groot N.N."/>
        </authorList>
    </citation>
    <scope>NUCLEOTIDE SEQUENCE [LARGE SCALE GENOMIC DNA]</scope>
    <source>
        <strain evidence="1 2">CGMCC 1.10076</strain>
    </source>
</reference>
<dbReference type="Proteomes" id="UP000199580">
    <property type="component" value="Unassembled WGS sequence"/>
</dbReference>
<dbReference type="GO" id="GO:0004519">
    <property type="term" value="F:endonuclease activity"/>
    <property type="evidence" value="ECO:0007669"/>
    <property type="project" value="UniProtKB-KW"/>
</dbReference>